<evidence type="ECO:0000313" key="4">
    <source>
        <dbReference type="Proteomes" id="UP000813461"/>
    </source>
</evidence>
<feature type="compositionally biased region" description="Basic and acidic residues" evidence="1">
    <location>
        <begin position="17"/>
        <end position="27"/>
    </location>
</feature>
<keyword evidence="4" id="KW-1185">Reference proteome</keyword>
<reference evidence="3" key="1">
    <citation type="journal article" date="2021" name="Nat. Commun.">
        <title>Genetic determinants of endophytism in the Arabidopsis root mycobiome.</title>
        <authorList>
            <person name="Mesny F."/>
            <person name="Miyauchi S."/>
            <person name="Thiergart T."/>
            <person name="Pickel B."/>
            <person name="Atanasova L."/>
            <person name="Karlsson M."/>
            <person name="Huettel B."/>
            <person name="Barry K.W."/>
            <person name="Haridas S."/>
            <person name="Chen C."/>
            <person name="Bauer D."/>
            <person name="Andreopoulos W."/>
            <person name="Pangilinan J."/>
            <person name="LaButti K."/>
            <person name="Riley R."/>
            <person name="Lipzen A."/>
            <person name="Clum A."/>
            <person name="Drula E."/>
            <person name="Henrissat B."/>
            <person name="Kohler A."/>
            <person name="Grigoriev I.V."/>
            <person name="Martin F.M."/>
            <person name="Hacquard S."/>
        </authorList>
    </citation>
    <scope>NUCLEOTIDE SEQUENCE</scope>
    <source>
        <strain evidence="3">MPI-SDFR-AT-0120</strain>
    </source>
</reference>
<proteinExistence type="predicted"/>
<feature type="region of interest" description="Disordered" evidence="1">
    <location>
        <begin position="1"/>
        <end position="28"/>
    </location>
</feature>
<feature type="transmembrane region" description="Helical" evidence="2">
    <location>
        <begin position="632"/>
        <end position="651"/>
    </location>
</feature>
<accession>A0A8K0QUC9</accession>
<comment type="caution">
    <text evidence="3">The sequence shown here is derived from an EMBL/GenBank/DDBJ whole genome shotgun (WGS) entry which is preliminary data.</text>
</comment>
<sequence length="717" mass="80552">MDSESISPIEHTPSAARTDDVSRDNDTPRLPLIASSVEAVTTQQGVTHASVNSFQTVSTVADSFNQHSSQTALLSAKCPDPPAARKPIPRPSTYTLRGTIASWSFEIFAVFISKAAIVAAIAILRSYDNRPLSAWTFSLTLNTIIATLGTLARTTLAFAISACIGQQKWGWFRRRSDDLVAFERFDEASRGPWGGTRLFVWLRLRHWAALGALVTVGTLAFDPFLQAVITTNGRLDDIITEPGASIGNALRVDGGKTIKLALPPPINLEVLPNRPQENTNRPEFWLLSSIYNGLTNTTTQRSESTAFQCATGNCTWAPYVSAAVCNKCRDVSDTLEVTTGSGNDGSYIPNPSNIRIRNNFTNYLLPYASIRNWDFYFDDRDRYSGPNWWSYTTNGGRMYARTLMTANSTYHPKQTISFHDMETLVMAFVMLRAPDQWLNLQFPWNETRPVATECALYLCANAYNTTIQSNVLHEEILASWTNRDVASYAYTSNLINLENKTEALDAAHRIQLYDPKFDYERHDLRLTVPAEVADKWQLHTGSVNITQSFIGALSESLIASRGLDIKSRTNSSLMLFPDIYSSVVIDALWNSTNLTTTFDNVAKSITDRMRDLSPDRQPGKTQTWVTYVRVKWAYLAYPLSMLAFGILYVFCTIVESMSLRMPVWKEKALPTLIYGLNDETQRLLREREWDEDKEKSKDVSVRFKMDEKEGCMRLVAG</sequence>
<feature type="transmembrane region" description="Helical" evidence="2">
    <location>
        <begin position="144"/>
        <end position="165"/>
    </location>
</feature>
<keyword evidence="2" id="KW-0812">Transmembrane</keyword>
<keyword evidence="2" id="KW-1133">Transmembrane helix</keyword>
<dbReference type="Pfam" id="PF11374">
    <property type="entry name" value="DUF3176"/>
    <property type="match status" value="1"/>
</dbReference>
<dbReference type="OrthoDB" id="5376804at2759"/>
<feature type="transmembrane region" description="Helical" evidence="2">
    <location>
        <begin position="100"/>
        <end position="124"/>
    </location>
</feature>
<dbReference type="EMBL" id="JAGMVJ010000027">
    <property type="protein sequence ID" value="KAH7070278.1"/>
    <property type="molecule type" value="Genomic_DNA"/>
</dbReference>
<name>A0A8K0QUC9_9PLEO</name>
<dbReference type="PANTHER" id="PTHR35394:SF5">
    <property type="entry name" value="DUF3176 DOMAIN-CONTAINING PROTEIN"/>
    <property type="match status" value="1"/>
</dbReference>
<keyword evidence="2" id="KW-0472">Membrane</keyword>
<dbReference type="InterPro" id="IPR021514">
    <property type="entry name" value="DUF3176"/>
</dbReference>
<dbReference type="PANTHER" id="PTHR35394">
    <property type="entry name" value="DUF3176 DOMAIN-CONTAINING PROTEIN"/>
    <property type="match status" value="1"/>
</dbReference>
<evidence type="ECO:0000256" key="2">
    <source>
        <dbReference type="SAM" id="Phobius"/>
    </source>
</evidence>
<protein>
    <submittedName>
        <fullName evidence="3">Uncharacterized protein</fullName>
    </submittedName>
</protein>
<evidence type="ECO:0000313" key="3">
    <source>
        <dbReference type="EMBL" id="KAH7070278.1"/>
    </source>
</evidence>
<organism evidence="3 4">
    <name type="scientific">Paraphoma chrysanthemicola</name>
    <dbReference type="NCBI Taxonomy" id="798071"/>
    <lineage>
        <taxon>Eukaryota</taxon>
        <taxon>Fungi</taxon>
        <taxon>Dikarya</taxon>
        <taxon>Ascomycota</taxon>
        <taxon>Pezizomycotina</taxon>
        <taxon>Dothideomycetes</taxon>
        <taxon>Pleosporomycetidae</taxon>
        <taxon>Pleosporales</taxon>
        <taxon>Pleosporineae</taxon>
        <taxon>Phaeosphaeriaceae</taxon>
        <taxon>Paraphoma</taxon>
    </lineage>
</organism>
<dbReference type="AlphaFoldDB" id="A0A8K0QUC9"/>
<dbReference type="Proteomes" id="UP000813461">
    <property type="component" value="Unassembled WGS sequence"/>
</dbReference>
<evidence type="ECO:0000256" key="1">
    <source>
        <dbReference type="SAM" id="MobiDB-lite"/>
    </source>
</evidence>
<feature type="transmembrane region" description="Helical" evidence="2">
    <location>
        <begin position="207"/>
        <end position="225"/>
    </location>
</feature>
<gene>
    <name evidence="3" type="ORF">FB567DRAFT_598535</name>
</gene>